<dbReference type="AlphaFoldDB" id="S7WEW7"/>
<keyword evidence="1" id="KW-0812">Transmembrane</keyword>
<dbReference type="OrthoDB" id="9761723at2"/>
<dbReference type="STRING" id="641524.ADICYQ_5832"/>
<accession>S7WEW7</accession>
<keyword evidence="1" id="KW-1133">Transmembrane helix</keyword>
<dbReference type="Proteomes" id="UP000014974">
    <property type="component" value="Unassembled WGS sequence"/>
</dbReference>
<protein>
    <submittedName>
        <fullName evidence="2">Uncharacterized protein</fullName>
    </submittedName>
</protein>
<evidence type="ECO:0000313" key="3">
    <source>
        <dbReference type="Proteomes" id="UP000014974"/>
    </source>
</evidence>
<dbReference type="RefSeq" id="WP_020888496.1">
    <property type="nucleotide sequence ID" value="NZ_ATNM01000197.1"/>
</dbReference>
<proteinExistence type="predicted"/>
<evidence type="ECO:0000313" key="2">
    <source>
        <dbReference type="EMBL" id="EPR65299.1"/>
    </source>
</evidence>
<name>S7WEW7_9BACT</name>
<dbReference type="PATRIC" id="fig|641524.5.peg.5785"/>
<dbReference type="eggNOG" id="COG2755">
    <property type="taxonomic scope" value="Bacteria"/>
</dbReference>
<dbReference type="SUPFAM" id="SSF52266">
    <property type="entry name" value="SGNH hydrolase"/>
    <property type="match status" value="1"/>
</dbReference>
<sequence length="306" mass="35713">MKKFSLNTFKFLLFTCLFYLVMLFVWTNLTPNKFKPNVSYKIGANGHLFSRISEIKNQSNLDVLFLGSSHSYRGFDPRIFTKYGYKTFNLGSSSQTPLQTKVLFNRYMDSLNPKMVIYEVFPATFNVDGVESSLDVISNDKNDFNSFEMALKINNIKTYNTFFYALIRDLLGLNESFNESIYKGKDKYVSGGFVENKVEFFKPFPFEKRKVNIKDYQLESFLEIVNELKKRNIPLILVYAPISKVHFDSYTNTDYLDSLMSTYSVYYNFNNIISLNDSLHFSDSHHLNQSGVELFNKKLIEILNKE</sequence>
<reference evidence="2 3" key="1">
    <citation type="journal article" date="2013" name="Genome Announc.">
        <title>Draft Genome Sequence of Cyclobacterium qasimii Strain M12-11BT, Isolated from Arctic Marine Sediment.</title>
        <authorList>
            <person name="Shivaji S."/>
            <person name="Ara S."/>
            <person name="Singh A."/>
            <person name="Kumar Pinnaka A."/>
        </authorList>
    </citation>
    <scope>NUCLEOTIDE SEQUENCE [LARGE SCALE GENOMIC DNA]</scope>
    <source>
        <strain evidence="2 3">M12-11B</strain>
    </source>
</reference>
<gene>
    <name evidence="2" type="ORF">ADICYQ_5832</name>
</gene>
<feature type="transmembrane region" description="Helical" evidence="1">
    <location>
        <begin position="12"/>
        <end position="29"/>
    </location>
</feature>
<keyword evidence="1" id="KW-0472">Membrane</keyword>
<dbReference type="EMBL" id="ATNM01000197">
    <property type="protein sequence ID" value="EPR65299.1"/>
    <property type="molecule type" value="Genomic_DNA"/>
</dbReference>
<evidence type="ECO:0000256" key="1">
    <source>
        <dbReference type="SAM" id="Phobius"/>
    </source>
</evidence>
<organism evidence="2 3">
    <name type="scientific">Cyclobacterium qasimii M12-11B</name>
    <dbReference type="NCBI Taxonomy" id="641524"/>
    <lineage>
        <taxon>Bacteria</taxon>
        <taxon>Pseudomonadati</taxon>
        <taxon>Bacteroidota</taxon>
        <taxon>Cytophagia</taxon>
        <taxon>Cytophagales</taxon>
        <taxon>Cyclobacteriaceae</taxon>
        <taxon>Cyclobacterium</taxon>
    </lineage>
</organism>
<comment type="caution">
    <text evidence="2">The sequence shown here is derived from an EMBL/GenBank/DDBJ whole genome shotgun (WGS) entry which is preliminary data.</text>
</comment>